<sequence>MSRSITAPTRGRAKRRAPRPPVRGGSIATARLIPKRGPATPIELHYPHKTALENNR</sequence>
<evidence type="ECO:0000256" key="1">
    <source>
        <dbReference type="SAM" id="MobiDB-lite"/>
    </source>
</evidence>
<protein>
    <submittedName>
        <fullName evidence="2">Uncharacterized protein</fullName>
    </submittedName>
</protein>
<evidence type="ECO:0000313" key="3">
    <source>
        <dbReference type="Proteomes" id="UP000198327"/>
    </source>
</evidence>
<name>A0A239M831_9NOCA</name>
<proteinExistence type="predicted"/>
<evidence type="ECO:0000313" key="2">
    <source>
        <dbReference type="EMBL" id="SNT38194.1"/>
    </source>
</evidence>
<gene>
    <name evidence="2" type="ORF">SAMN05421642_11649</name>
</gene>
<keyword evidence="3" id="KW-1185">Reference proteome</keyword>
<feature type="region of interest" description="Disordered" evidence="1">
    <location>
        <begin position="1"/>
        <end position="56"/>
    </location>
</feature>
<reference evidence="3" key="1">
    <citation type="submission" date="2017-06" db="EMBL/GenBank/DDBJ databases">
        <authorList>
            <person name="Varghese N."/>
            <person name="Submissions S."/>
        </authorList>
    </citation>
    <scope>NUCLEOTIDE SEQUENCE [LARGE SCALE GENOMIC DNA]</scope>
    <source>
        <strain evidence="3">JCM 23211</strain>
    </source>
</reference>
<dbReference type="EMBL" id="FZOW01000016">
    <property type="protein sequence ID" value="SNT38194.1"/>
    <property type="molecule type" value="Genomic_DNA"/>
</dbReference>
<dbReference type="AlphaFoldDB" id="A0A239M831"/>
<dbReference type="Proteomes" id="UP000198327">
    <property type="component" value="Unassembled WGS sequence"/>
</dbReference>
<accession>A0A239M831</accession>
<organism evidence="2 3">
    <name type="scientific">Rhodococcoides kyotonense</name>
    <dbReference type="NCBI Taxonomy" id="398843"/>
    <lineage>
        <taxon>Bacteria</taxon>
        <taxon>Bacillati</taxon>
        <taxon>Actinomycetota</taxon>
        <taxon>Actinomycetes</taxon>
        <taxon>Mycobacteriales</taxon>
        <taxon>Nocardiaceae</taxon>
        <taxon>Rhodococcoides</taxon>
    </lineage>
</organism>